<accession>A0A1B6QK23</accession>
<proteinExistence type="predicted"/>
<dbReference type="EMBL" id="CM000760">
    <property type="protein sequence ID" value="KXG38265.2"/>
    <property type="molecule type" value="Genomic_DNA"/>
</dbReference>
<reference evidence="1 2" key="1">
    <citation type="journal article" date="2009" name="Nature">
        <title>The Sorghum bicolor genome and the diversification of grasses.</title>
        <authorList>
            <person name="Paterson A.H."/>
            <person name="Bowers J.E."/>
            <person name="Bruggmann R."/>
            <person name="Dubchak I."/>
            <person name="Grimwood J."/>
            <person name="Gundlach H."/>
            <person name="Haberer G."/>
            <person name="Hellsten U."/>
            <person name="Mitros T."/>
            <person name="Poliakov A."/>
            <person name="Schmutz J."/>
            <person name="Spannagl M."/>
            <person name="Tang H."/>
            <person name="Wang X."/>
            <person name="Wicker T."/>
            <person name="Bharti A.K."/>
            <person name="Chapman J."/>
            <person name="Feltus F.A."/>
            <person name="Gowik U."/>
            <person name="Grigoriev I.V."/>
            <person name="Lyons E."/>
            <person name="Maher C.A."/>
            <person name="Martis M."/>
            <person name="Narechania A."/>
            <person name="Otillar R.P."/>
            <person name="Penning B.W."/>
            <person name="Salamov A.A."/>
            <person name="Wang Y."/>
            <person name="Zhang L."/>
            <person name="Carpita N.C."/>
            <person name="Freeling M."/>
            <person name="Gingle A.R."/>
            <person name="Hash C.T."/>
            <person name="Keller B."/>
            <person name="Klein P."/>
            <person name="Kresovich S."/>
            <person name="McCann M.C."/>
            <person name="Ming R."/>
            <person name="Peterson D.G."/>
            <person name="Mehboob-ur-Rahman"/>
            <person name="Ware D."/>
            <person name="Westhoff P."/>
            <person name="Mayer K.F."/>
            <person name="Messing J."/>
            <person name="Rokhsar D.S."/>
        </authorList>
    </citation>
    <scope>NUCLEOTIDE SEQUENCE [LARGE SCALE GENOMIC DNA]</scope>
    <source>
        <strain evidence="2">cv. BTx623</strain>
    </source>
</reference>
<gene>
    <name evidence="1" type="ORF">SORBI_3001G208133</name>
</gene>
<dbReference type="AlphaFoldDB" id="A0A1B6QK23"/>
<keyword evidence="2" id="KW-1185">Reference proteome</keyword>
<evidence type="ECO:0000313" key="2">
    <source>
        <dbReference type="Proteomes" id="UP000000768"/>
    </source>
</evidence>
<dbReference type="Gramene" id="KXG38265">
    <property type="protein sequence ID" value="KXG38265"/>
    <property type="gene ID" value="SORBI_3001G208133"/>
</dbReference>
<sequence length="61" mass="6729">MSWGSMIRSVFNSGLKGQEEEESVKPFCQWIMSFMVIKLSAESLGQTICAGVKGENISDLI</sequence>
<name>A0A1B6QK23_SORBI</name>
<evidence type="ECO:0000313" key="1">
    <source>
        <dbReference type="EMBL" id="KXG38265.2"/>
    </source>
</evidence>
<dbReference type="InParanoid" id="A0A1B6QK23"/>
<organism evidence="1 2">
    <name type="scientific">Sorghum bicolor</name>
    <name type="common">Sorghum</name>
    <name type="synonym">Sorghum vulgare</name>
    <dbReference type="NCBI Taxonomy" id="4558"/>
    <lineage>
        <taxon>Eukaryota</taxon>
        <taxon>Viridiplantae</taxon>
        <taxon>Streptophyta</taxon>
        <taxon>Embryophyta</taxon>
        <taxon>Tracheophyta</taxon>
        <taxon>Spermatophyta</taxon>
        <taxon>Magnoliopsida</taxon>
        <taxon>Liliopsida</taxon>
        <taxon>Poales</taxon>
        <taxon>Poaceae</taxon>
        <taxon>PACMAD clade</taxon>
        <taxon>Panicoideae</taxon>
        <taxon>Andropogonodae</taxon>
        <taxon>Andropogoneae</taxon>
        <taxon>Sorghinae</taxon>
        <taxon>Sorghum</taxon>
    </lineage>
</organism>
<protein>
    <submittedName>
        <fullName evidence="1">Uncharacterized protein</fullName>
    </submittedName>
</protein>
<reference evidence="2" key="2">
    <citation type="journal article" date="2018" name="Plant J.">
        <title>The Sorghum bicolor reference genome: improved assembly, gene annotations, a transcriptome atlas, and signatures of genome organization.</title>
        <authorList>
            <person name="McCormick R.F."/>
            <person name="Truong S.K."/>
            <person name="Sreedasyam A."/>
            <person name="Jenkins J."/>
            <person name="Shu S."/>
            <person name="Sims D."/>
            <person name="Kennedy M."/>
            <person name="Amirebrahimi M."/>
            <person name="Weers B.D."/>
            <person name="McKinley B."/>
            <person name="Mattison A."/>
            <person name="Morishige D.T."/>
            <person name="Grimwood J."/>
            <person name="Schmutz J."/>
            <person name="Mullet J.E."/>
        </authorList>
    </citation>
    <scope>NUCLEOTIDE SEQUENCE [LARGE SCALE GENOMIC DNA]</scope>
    <source>
        <strain evidence="2">cv. BTx623</strain>
    </source>
</reference>
<dbReference type="Proteomes" id="UP000000768">
    <property type="component" value="Chromosome 1"/>
</dbReference>